<evidence type="ECO:0000256" key="3">
    <source>
        <dbReference type="ARBA" id="ARBA00011738"/>
    </source>
</evidence>
<comment type="cofactor">
    <cofactor evidence="1">
        <name>Mg(2+)</name>
        <dbReference type="ChEBI" id="CHEBI:18420"/>
    </cofactor>
</comment>
<evidence type="ECO:0000256" key="1">
    <source>
        <dbReference type="ARBA" id="ARBA00001946"/>
    </source>
</evidence>
<dbReference type="PROSITE" id="PS00801">
    <property type="entry name" value="TRANSKETOLASE_1"/>
    <property type="match status" value="1"/>
</dbReference>
<organism evidence="8">
    <name type="scientific">marine sediment metagenome</name>
    <dbReference type="NCBI Taxonomy" id="412755"/>
    <lineage>
        <taxon>unclassified sequences</taxon>
        <taxon>metagenomes</taxon>
        <taxon>ecological metagenomes</taxon>
    </lineage>
</organism>
<protein>
    <submittedName>
        <fullName evidence="8">Uncharacterized protein</fullName>
    </submittedName>
</protein>
<reference evidence="8" key="1">
    <citation type="journal article" date="2014" name="Front. Microbiol.">
        <title>High frequency of phylogenetically diverse reductive dehalogenase-homologous genes in deep subseafloor sedimentary metagenomes.</title>
        <authorList>
            <person name="Kawai M."/>
            <person name="Futagami T."/>
            <person name="Toyoda A."/>
            <person name="Takaki Y."/>
            <person name="Nishi S."/>
            <person name="Hori S."/>
            <person name="Arai W."/>
            <person name="Tsubouchi T."/>
            <person name="Morono Y."/>
            <person name="Uchiyama I."/>
            <person name="Ito T."/>
            <person name="Fujiyama A."/>
            <person name="Inagaki F."/>
            <person name="Takami H."/>
        </authorList>
    </citation>
    <scope>NUCLEOTIDE SEQUENCE</scope>
    <source>
        <strain evidence="8">Expedition CK06-06</strain>
    </source>
</reference>
<dbReference type="PANTHER" id="PTHR43322">
    <property type="entry name" value="1-D-DEOXYXYLULOSE 5-PHOSPHATE SYNTHASE-RELATED"/>
    <property type="match status" value="1"/>
</dbReference>
<dbReference type="InterPro" id="IPR029061">
    <property type="entry name" value="THDP-binding"/>
</dbReference>
<evidence type="ECO:0000256" key="2">
    <source>
        <dbReference type="ARBA" id="ARBA00001964"/>
    </source>
</evidence>
<dbReference type="GO" id="GO:0008661">
    <property type="term" value="F:1-deoxy-D-xylulose-5-phosphate synthase activity"/>
    <property type="evidence" value="ECO:0007669"/>
    <property type="project" value="InterPro"/>
</dbReference>
<name>X1H0J0_9ZZZZ</name>
<dbReference type="GO" id="GO:0016114">
    <property type="term" value="P:terpenoid biosynthetic process"/>
    <property type="evidence" value="ECO:0007669"/>
    <property type="project" value="InterPro"/>
</dbReference>
<dbReference type="GO" id="GO:0005829">
    <property type="term" value="C:cytosol"/>
    <property type="evidence" value="ECO:0007669"/>
    <property type="project" value="TreeGrafter"/>
</dbReference>
<sequence>MSILDTINSPADLKKVAMQDLPALAKEIRQLIISTVSRNGGHMASNLGVVELTIALHRLFNSPTDRILFDVSHQAYTHKILTGRAEGFENI</sequence>
<dbReference type="AlphaFoldDB" id="X1H0J0"/>
<keyword evidence="4" id="KW-0808">Transferase</keyword>
<evidence type="ECO:0000313" key="8">
    <source>
        <dbReference type="EMBL" id="GAH47374.1"/>
    </source>
</evidence>
<dbReference type="GO" id="GO:0046872">
    <property type="term" value="F:metal ion binding"/>
    <property type="evidence" value="ECO:0007669"/>
    <property type="project" value="UniProtKB-KW"/>
</dbReference>
<dbReference type="InterPro" id="IPR005477">
    <property type="entry name" value="Dxylulose-5-P_synthase"/>
</dbReference>
<evidence type="ECO:0000256" key="6">
    <source>
        <dbReference type="ARBA" id="ARBA00022842"/>
    </source>
</evidence>
<dbReference type="GO" id="GO:0019288">
    <property type="term" value="P:isopentenyl diphosphate biosynthetic process, methylerythritol 4-phosphate pathway"/>
    <property type="evidence" value="ECO:0007669"/>
    <property type="project" value="TreeGrafter"/>
</dbReference>
<evidence type="ECO:0000256" key="5">
    <source>
        <dbReference type="ARBA" id="ARBA00022723"/>
    </source>
</evidence>
<accession>X1H0J0</accession>
<keyword evidence="6" id="KW-0460">Magnesium</keyword>
<dbReference type="SUPFAM" id="SSF52518">
    <property type="entry name" value="Thiamin diphosphate-binding fold (THDP-binding)"/>
    <property type="match status" value="1"/>
</dbReference>
<dbReference type="Pfam" id="PF13292">
    <property type="entry name" value="DXP_synthase_N"/>
    <property type="match status" value="1"/>
</dbReference>
<dbReference type="PANTHER" id="PTHR43322:SF5">
    <property type="entry name" value="1-DEOXY-D-XYLULOSE-5-PHOSPHATE SYNTHASE, CHLOROPLASTIC"/>
    <property type="match status" value="1"/>
</dbReference>
<feature type="non-terminal residue" evidence="8">
    <location>
        <position position="91"/>
    </location>
</feature>
<comment type="caution">
    <text evidence="8">The sequence shown here is derived from an EMBL/GenBank/DDBJ whole genome shotgun (WGS) entry which is preliminary data.</text>
</comment>
<evidence type="ECO:0000256" key="7">
    <source>
        <dbReference type="ARBA" id="ARBA00023052"/>
    </source>
</evidence>
<dbReference type="EMBL" id="BARU01006495">
    <property type="protein sequence ID" value="GAH47374.1"/>
    <property type="molecule type" value="Genomic_DNA"/>
</dbReference>
<comment type="cofactor">
    <cofactor evidence="2">
        <name>thiamine diphosphate</name>
        <dbReference type="ChEBI" id="CHEBI:58937"/>
    </cofactor>
</comment>
<keyword evidence="7" id="KW-0786">Thiamine pyrophosphate</keyword>
<dbReference type="Gene3D" id="3.40.50.970">
    <property type="match status" value="1"/>
</dbReference>
<evidence type="ECO:0000256" key="4">
    <source>
        <dbReference type="ARBA" id="ARBA00022679"/>
    </source>
</evidence>
<dbReference type="InterPro" id="IPR049557">
    <property type="entry name" value="Transketolase_CS"/>
</dbReference>
<comment type="subunit">
    <text evidence="3">Homodimer.</text>
</comment>
<proteinExistence type="predicted"/>
<keyword evidence="5" id="KW-0479">Metal-binding</keyword>
<gene>
    <name evidence="8" type="ORF">S03H2_12780</name>
</gene>